<gene>
    <name evidence="1" type="ORF">ACFOKJ_09165</name>
</gene>
<dbReference type="Pfam" id="PF07388">
    <property type="entry name" value="A-2_8-polyST"/>
    <property type="match status" value="1"/>
</dbReference>
<proteinExistence type="predicted"/>
<evidence type="ECO:0000313" key="1">
    <source>
        <dbReference type="EMBL" id="MFC3626299.1"/>
    </source>
</evidence>
<protein>
    <submittedName>
        <fullName evidence="1">Polysialyltransferase family glycosyltransferase</fullName>
    </submittedName>
</protein>
<dbReference type="Proteomes" id="UP001595636">
    <property type="component" value="Unassembled WGS sequence"/>
</dbReference>
<sequence>MIITFFVSNVYQLAVSRAVISLFRPRSASVVYCSEFINKNNPFLRYMGGLEVVDLLSVSEMDYKRRTGILMGGDGGAFNPEVKSRVMESDLVLFGDPYLLSQRSYVAISKSKAMIEDSPTLFSYFRYRSNIPVVKRWLAEQFGLHPLFDAETPCYGFSTFNNCYGKRYINTSRVLEADDIDKIKGEIRGAFKTEFDSLEKVKSLNQEDTILLLTQPLASDGIVTSVNQQIEFYMTNMNQLRAAGFRVLCKLHPRDIANGVSYPIGPNEVFNFSAPMELFEDEIRNCFVGIAAYSSYSFVESTKFVRIKLSL</sequence>
<accession>A0ABV7TU47</accession>
<dbReference type="RefSeq" id="WP_390278864.1">
    <property type="nucleotide sequence ID" value="NZ_JBHRYH010000018.1"/>
</dbReference>
<comment type="caution">
    <text evidence="1">The sequence shown here is derived from an EMBL/GenBank/DDBJ whole genome shotgun (WGS) entry which is preliminary data.</text>
</comment>
<name>A0ABV7TU47_9NEIS</name>
<evidence type="ECO:0000313" key="2">
    <source>
        <dbReference type="Proteomes" id="UP001595636"/>
    </source>
</evidence>
<organism evidence="1 2">
    <name type="scientific">Vogesella amnigena</name>
    <dbReference type="NCBI Taxonomy" id="1507449"/>
    <lineage>
        <taxon>Bacteria</taxon>
        <taxon>Pseudomonadati</taxon>
        <taxon>Pseudomonadota</taxon>
        <taxon>Betaproteobacteria</taxon>
        <taxon>Neisseriales</taxon>
        <taxon>Chromobacteriaceae</taxon>
        <taxon>Vogesella</taxon>
    </lineage>
</organism>
<dbReference type="InterPro" id="IPR010866">
    <property type="entry name" value="A-2_8-polyST"/>
</dbReference>
<keyword evidence="2" id="KW-1185">Reference proteome</keyword>
<dbReference type="EMBL" id="JBHRYH010000018">
    <property type="protein sequence ID" value="MFC3626299.1"/>
    <property type="molecule type" value="Genomic_DNA"/>
</dbReference>
<reference evidence="2" key="1">
    <citation type="journal article" date="2019" name="Int. J. Syst. Evol. Microbiol.">
        <title>The Global Catalogue of Microorganisms (GCM) 10K type strain sequencing project: providing services to taxonomists for standard genome sequencing and annotation.</title>
        <authorList>
            <consortium name="The Broad Institute Genomics Platform"/>
            <consortium name="The Broad Institute Genome Sequencing Center for Infectious Disease"/>
            <person name="Wu L."/>
            <person name="Ma J."/>
        </authorList>
    </citation>
    <scope>NUCLEOTIDE SEQUENCE [LARGE SCALE GENOMIC DNA]</scope>
    <source>
        <strain evidence="2">KCTC 42195</strain>
    </source>
</reference>